<sequence length="165" mass="18616">MTPFSSLSQWKLDWKVGGTTNLDKDKFGKKLLSVHVYGVEEQTDRRLRTVDCACKPRVSFSSPATDTQWFESSPGLPFGKGVGGLLRVGGGLVEFRLLSWKKQKRRKRERKRELKGTCAQGSGDNLLVLPVRATPVSPQVKFREVGRINCHPKRKTIFRETGRLS</sequence>
<dbReference type="AlphaFoldDB" id="A0ABD1XJS8"/>
<organism evidence="1 2">
    <name type="scientific">Riccia fluitans</name>
    <dbReference type="NCBI Taxonomy" id="41844"/>
    <lineage>
        <taxon>Eukaryota</taxon>
        <taxon>Viridiplantae</taxon>
        <taxon>Streptophyta</taxon>
        <taxon>Embryophyta</taxon>
        <taxon>Marchantiophyta</taxon>
        <taxon>Marchantiopsida</taxon>
        <taxon>Marchantiidae</taxon>
        <taxon>Marchantiales</taxon>
        <taxon>Ricciaceae</taxon>
        <taxon>Riccia</taxon>
    </lineage>
</organism>
<proteinExistence type="predicted"/>
<evidence type="ECO:0000313" key="2">
    <source>
        <dbReference type="Proteomes" id="UP001605036"/>
    </source>
</evidence>
<name>A0ABD1XJS8_9MARC</name>
<keyword evidence="2" id="KW-1185">Reference proteome</keyword>
<evidence type="ECO:0000313" key="1">
    <source>
        <dbReference type="EMBL" id="KAL2609203.1"/>
    </source>
</evidence>
<reference evidence="1 2" key="1">
    <citation type="submission" date="2024-09" db="EMBL/GenBank/DDBJ databases">
        <title>Chromosome-scale assembly of Riccia fluitans.</title>
        <authorList>
            <person name="Paukszto L."/>
            <person name="Sawicki J."/>
            <person name="Karawczyk K."/>
            <person name="Piernik-Szablinska J."/>
            <person name="Szczecinska M."/>
            <person name="Mazdziarz M."/>
        </authorList>
    </citation>
    <scope>NUCLEOTIDE SEQUENCE [LARGE SCALE GENOMIC DNA]</scope>
    <source>
        <strain evidence="1">Rf_01</strain>
        <tissue evidence="1">Aerial parts of the thallus</tissue>
    </source>
</reference>
<protein>
    <submittedName>
        <fullName evidence="1">Uncharacterized protein</fullName>
    </submittedName>
</protein>
<comment type="caution">
    <text evidence="1">The sequence shown here is derived from an EMBL/GenBank/DDBJ whole genome shotgun (WGS) entry which is preliminary data.</text>
</comment>
<accession>A0ABD1XJS8</accession>
<dbReference type="Proteomes" id="UP001605036">
    <property type="component" value="Unassembled WGS sequence"/>
</dbReference>
<gene>
    <name evidence="1" type="ORF">R1flu_027776</name>
</gene>
<dbReference type="EMBL" id="JBHFFA010000008">
    <property type="protein sequence ID" value="KAL2609203.1"/>
    <property type="molecule type" value="Genomic_DNA"/>
</dbReference>